<gene>
    <name evidence="13" type="ORF">DEVEQU_02868</name>
</gene>
<keyword evidence="9" id="KW-0564">Palmitate</keyword>
<keyword evidence="14" id="KW-1185">Reference proteome</keyword>
<evidence type="ECO:0000256" key="8">
    <source>
        <dbReference type="ARBA" id="ARBA00023136"/>
    </source>
</evidence>
<name>A0A447IE24_9HYPH</name>
<dbReference type="EMBL" id="UZWD01000035">
    <property type="protein sequence ID" value="VDS05725.1"/>
    <property type="molecule type" value="Genomic_DNA"/>
</dbReference>
<keyword evidence="6 12" id="KW-0732">Signal</keyword>
<evidence type="ECO:0000256" key="12">
    <source>
        <dbReference type="SAM" id="SignalP"/>
    </source>
</evidence>
<dbReference type="Pfam" id="PF17090">
    <property type="entry name" value="Ytca"/>
    <property type="match status" value="1"/>
</dbReference>
<dbReference type="GO" id="GO:0016020">
    <property type="term" value="C:membrane"/>
    <property type="evidence" value="ECO:0007669"/>
    <property type="project" value="UniProtKB-SubCell"/>
</dbReference>
<evidence type="ECO:0000256" key="9">
    <source>
        <dbReference type="ARBA" id="ARBA00023139"/>
    </source>
</evidence>
<proteinExistence type="inferred from homology"/>
<evidence type="ECO:0000256" key="1">
    <source>
        <dbReference type="ARBA" id="ARBA00004141"/>
    </source>
</evidence>
<evidence type="ECO:0000256" key="10">
    <source>
        <dbReference type="ARBA" id="ARBA00023288"/>
    </source>
</evidence>
<feature type="transmembrane region" description="Helical" evidence="11">
    <location>
        <begin position="35"/>
        <end position="59"/>
    </location>
</feature>
<evidence type="ECO:0000256" key="3">
    <source>
        <dbReference type="ARBA" id="ARBA00021237"/>
    </source>
</evidence>
<dbReference type="Proteomes" id="UP000268844">
    <property type="component" value="Unassembled WGS sequence"/>
</dbReference>
<comment type="similarity">
    <text evidence="2">Belongs to the YtcA family.</text>
</comment>
<feature type="transmembrane region" description="Helical" evidence="11">
    <location>
        <begin position="71"/>
        <end position="88"/>
    </location>
</feature>
<evidence type="ECO:0000256" key="4">
    <source>
        <dbReference type="ARBA" id="ARBA00022475"/>
    </source>
</evidence>
<organism evidence="13 14">
    <name type="scientific">Devosia equisanguinis</name>
    <dbReference type="NCBI Taxonomy" id="2490941"/>
    <lineage>
        <taxon>Bacteria</taxon>
        <taxon>Pseudomonadati</taxon>
        <taxon>Pseudomonadota</taxon>
        <taxon>Alphaproteobacteria</taxon>
        <taxon>Hyphomicrobiales</taxon>
        <taxon>Devosiaceae</taxon>
        <taxon>Devosia</taxon>
    </lineage>
</organism>
<evidence type="ECO:0000313" key="14">
    <source>
        <dbReference type="Proteomes" id="UP000268844"/>
    </source>
</evidence>
<evidence type="ECO:0000313" key="13">
    <source>
        <dbReference type="EMBL" id="VDS05725.1"/>
    </source>
</evidence>
<dbReference type="AlphaFoldDB" id="A0A447IE24"/>
<evidence type="ECO:0000256" key="7">
    <source>
        <dbReference type="ARBA" id="ARBA00022989"/>
    </source>
</evidence>
<dbReference type="PROSITE" id="PS51257">
    <property type="entry name" value="PROKAR_LIPOPROTEIN"/>
    <property type="match status" value="1"/>
</dbReference>
<accession>A0A447IE24</accession>
<evidence type="ECO:0000256" key="5">
    <source>
        <dbReference type="ARBA" id="ARBA00022692"/>
    </source>
</evidence>
<feature type="chain" id="PRO_5019023169" description="Uncharacterized protein YtcA" evidence="12">
    <location>
        <begin position="26"/>
        <end position="92"/>
    </location>
</feature>
<evidence type="ECO:0000256" key="11">
    <source>
        <dbReference type="SAM" id="Phobius"/>
    </source>
</evidence>
<keyword evidence="10" id="KW-0449">Lipoprotein</keyword>
<comment type="subcellular location">
    <subcellularLocation>
        <location evidence="1">Membrane</location>
        <topology evidence="1">Multi-pass membrane protein</topology>
    </subcellularLocation>
</comment>
<feature type="signal peptide" evidence="12">
    <location>
        <begin position="1"/>
        <end position="25"/>
    </location>
</feature>
<keyword evidence="8 11" id="KW-0472">Membrane</keyword>
<dbReference type="InterPro" id="IPR031381">
    <property type="entry name" value="YtcA"/>
</dbReference>
<keyword evidence="7 11" id="KW-1133">Transmembrane helix</keyword>
<keyword evidence="4" id="KW-1003">Cell membrane</keyword>
<dbReference type="RefSeq" id="WP_223214236.1">
    <property type="nucleotide sequence ID" value="NZ_JBHTMH010000001.1"/>
</dbReference>
<reference evidence="13 14" key="1">
    <citation type="submission" date="2018-12" db="EMBL/GenBank/DDBJ databases">
        <authorList>
            <person name="Criscuolo A."/>
        </authorList>
    </citation>
    <scope>NUCLEOTIDE SEQUENCE [LARGE SCALE GENOMIC DNA]</scope>
    <source>
        <strain evidence="13">ACIP1116281</strain>
    </source>
</reference>
<evidence type="ECO:0000256" key="2">
    <source>
        <dbReference type="ARBA" id="ARBA00008208"/>
    </source>
</evidence>
<evidence type="ECO:0000256" key="6">
    <source>
        <dbReference type="ARBA" id="ARBA00022729"/>
    </source>
</evidence>
<keyword evidence="5 11" id="KW-0812">Transmembrane</keyword>
<sequence length="92" mass="9652">MKSQRFGALALVALLVQGCSSSAARAPSISVFGSFFPAWVICAVGGIVLAVAIRALFIATHIDEHLPAPPLVYLCLSISFGIGLYMLWTGTV</sequence>
<protein>
    <recommendedName>
        <fullName evidence="3">Uncharacterized protein YtcA</fullName>
    </recommendedName>
</protein>